<dbReference type="EMBL" id="JACIJI010000001">
    <property type="protein sequence ID" value="MBB5718217.1"/>
    <property type="molecule type" value="Genomic_DNA"/>
</dbReference>
<gene>
    <name evidence="2" type="ORF">FHR23_001124</name>
</gene>
<proteinExistence type="predicted"/>
<keyword evidence="1" id="KW-1133">Transmembrane helix</keyword>
<keyword evidence="3" id="KW-1185">Reference proteome</keyword>
<comment type="caution">
    <text evidence="2">The sequence shown here is derived from an EMBL/GenBank/DDBJ whole genome shotgun (WGS) entry which is preliminary data.</text>
</comment>
<protein>
    <submittedName>
        <fullName evidence="2">Uncharacterized protein</fullName>
    </submittedName>
</protein>
<dbReference type="Proteomes" id="UP000554342">
    <property type="component" value="Unassembled WGS sequence"/>
</dbReference>
<evidence type="ECO:0000313" key="3">
    <source>
        <dbReference type="Proteomes" id="UP000554342"/>
    </source>
</evidence>
<feature type="transmembrane region" description="Helical" evidence="1">
    <location>
        <begin position="62"/>
        <end position="82"/>
    </location>
</feature>
<keyword evidence="1" id="KW-0812">Transmembrane</keyword>
<reference evidence="2 3" key="1">
    <citation type="submission" date="2020-08" db="EMBL/GenBank/DDBJ databases">
        <title>Genomic Encyclopedia of Type Strains, Phase IV (KMG-IV): sequencing the most valuable type-strain genomes for metagenomic binning, comparative biology and taxonomic classification.</title>
        <authorList>
            <person name="Goeker M."/>
        </authorList>
    </citation>
    <scope>NUCLEOTIDE SEQUENCE [LARGE SCALE GENOMIC DNA]</scope>
    <source>
        <strain evidence="2 3">DSM 27203</strain>
    </source>
</reference>
<dbReference type="AlphaFoldDB" id="A0A840YXD9"/>
<evidence type="ECO:0000256" key="1">
    <source>
        <dbReference type="SAM" id="Phobius"/>
    </source>
</evidence>
<accession>A0A840YXD9</accession>
<name>A0A840YXD9_9SPHN</name>
<keyword evidence="1" id="KW-0472">Membrane</keyword>
<organism evidence="2 3">
    <name type="scientific">Stakelama sediminis</name>
    <dbReference type="NCBI Taxonomy" id="463200"/>
    <lineage>
        <taxon>Bacteria</taxon>
        <taxon>Pseudomonadati</taxon>
        <taxon>Pseudomonadota</taxon>
        <taxon>Alphaproteobacteria</taxon>
        <taxon>Sphingomonadales</taxon>
        <taxon>Sphingomonadaceae</taxon>
        <taxon>Stakelama</taxon>
    </lineage>
</organism>
<dbReference type="RefSeq" id="WP_184001887.1">
    <property type="nucleotide sequence ID" value="NZ_BAABIF010000004.1"/>
</dbReference>
<evidence type="ECO:0000313" key="2">
    <source>
        <dbReference type="EMBL" id="MBB5718217.1"/>
    </source>
</evidence>
<sequence>MTDGRVFLAIGTLISIGVFANGLRFAHKTSNPWSGKHILGMSVKGSDVPLDRIRRIGRLQMIIAPIFFLFLCALCFGLLGPVQGIQTIQF</sequence>
<feature type="transmembrane region" description="Helical" evidence="1">
    <location>
        <begin position="6"/>
        <end position="26"/>
    </location>
</feature>